<dbReference type="PROSITE" id="PS51422">
    <property type="entry name" value="SAR1"/>
    <property type="match status" value="1"/>
</dbReference>
<evidence type="ECO:0000256" key="2">
    <source>
        <dbReference type="ARBA" id="ARBA00004299"/>
    </source>
</evidence>
<gene>
    <name evidence="19" type="ORF">NAPIS_ORF00883</name>
</gene>
<feature type="binding site" evidence="17">
    <location>
        <position position="48"/>
    </location>
    <ligand>
        <name>Mg(2+)</name>
        <dbReference type="ChEBI" id="CHEBI:18420"/>
    </ligand>
</feature>
<dbReference type="GO" id="GO:0005789">
    <property type="term" value="C:endoplasmic reticulum membrane"/>
    <property type="evidence" value="ECO:0007669"/>
    <property type="project" value="UniProtKB-SubCell"/>
</dbReference>
<evidence type="ECO:0000313" key="20">
    <source>
        <dbReference type="Proteomes" id="UP000053780"/>
    </source>
</evidence>
<dbReference type="PRINTS" id="PR00328">
    <property type="entry name" value="SAR1GTPBP"/>
</dbReference>
<feature type="binding site" evidence="15">
    <location>
        <position position="142"/>
    </location>
    <ligand>
        <name>GTP</name>
        <dbReference type="ChEBI" id="CHEBI:37565"/>
    </ligand>
</feature>
<dbReference type="OrthoDB" id="2011769at2759"/>
<keyword evidence="12 18" id="KW-0333">Golgi apparatus</keyword>
<dbReference type="GO" id="GO:0046872">
    <property type="term" value="F:metal ion binding"/>
    <property type="evidence" value="ECO:0007669"/>
    <property type="project" value="UniProtKB-KW"/>
</dbReference>
<evidence type="ECO:0000256" key="8">
    <source>
        <dbReference type="ARBA" id="ARBA00022741"/>
    </source>
</evidence>
<keyword evidence="14" id="KW-0479">Metal-binding</keyword>
<evidence type="ECO:0000256" key="15">
    <source>
        <dbReference type="PIRSR" id="PIRSR606687-2"/>
    </source>
</evidence>
<evidence type="ECO:0000256" key="14">
    <source>
        <dbReference type="PIRSR" id="PIRSR606687-1"/>
    </source>
</evidence>
<evidence type="ECO:0000313" key="19">
    <source>
        <dbReference type="EMBL" id="EQB61542.1"/>
    </source>
</evidence>
<evidence type="ECO:0000256" key="12">
    <source>
        <dbReference type="ARBA" id="ARBA00023034"/>
    </source>
</evidence>
<feature type="binding site" evidence="16">
    <location>
        <begin position="141"/>
        <end position="144"/>
    </location>
    <ligand>
        <name>GTP</name>
        <dbReference type="ChEBI" id="CHEBI:37565"/>
    </ligand>
</feature>
<evidence type="ECO:0000256" key="9">
    <source>
        <dbReference type="ARBA" id="ARBA00022824"/>
    </source>
</evidence>
<dbReference type="AlphaFoldDB" id="T0L205"/>
<keyword evidence="20" id="KW-1185">Reference proteome</keyword>
<comment type="subcellular location">
    <subcellularLocation>
        <location evidence="2">Cytoplasmic vesicle</location>
        <location evidence="2">COPII-coated vesicle membrane</location>
        <topology evidence="2">Peripheral membrane protein</topology>
        <orientation evidence="2">Cytoplasmic side</orientation>
    </subcellularLocation>
    <subcellularLocation>
        <location evidence="3">Endoplasmic reticulum membrane</location>
        <topology evidence="3">Peripheral membrane protein</topology>
        <orientation evidence="3">Cytoplasmic side</orientation>
    </subcellularLocation>
    <subcellularLocation>
        <location evidence="1">Golgi apparatus membrane</location>
        <topology evidence="1">Peripheral membrane protein</topology>
        <orientation evidence="1">Cytoplasmic side</orientation>
    </subcellularLocation>
</comment>
<evidence type="ECO:0000256" key="11">
    <source>
        <dbReference type="ARBA" id="ARBA00022927"/>
    </source>
</evidence>
<keyword evidence="8 15" id="KW-0547">Nucleotide-binding</keyword>
<accession>T0L205</accession>
<evidence type="ECO:0000256" key="7">
    <source>
        <dbReference type="ARBA" id="ARBA00022448"/>
    </source>
</evidence>
<feature type="binding site" evidence="15">
    <location>
        <position position="48"/>
    </location>
    <ligand>
        <name>GTP</name>
        <dbReference type="ChEBI" id="CHEBI:37565"/>
    </ligand>
</feature>
<proteinExistence type="inferred from homology"/>
<keyword evidence="10 18" id="KW-0931">ER-Golgi transport</keyword>
<keyword evidence="11 18" id="KW-0653">Protein transport</keyword>
<dbReference type="GO" id="GO:0012507">
    <property type="term" value="C:ER to Golgi transport vesicle membrane"/>
    <property type="evidence" value="ECO:0007669"/>
    <property type="project" value="UniProtKB-SubCell"/>
</dbReference>
<feature type="binding site" evidence="15">
    <location>
        <position position="184"/>
    </location>
    <ligand>
        <name>GTP</name>
        <dbReference type="ChEBI" id="CHEBI:37565"/>
    </ligand>
</feature>
<reference evidence="19 20" key="1">
    <citation type="journal article" date="2013" name="BMC Genomics">
        <title>Genome sequencing and comparative genomics of honey bee microsporidia, Nosema apis reveal novel insights into host-parasite interactions.</title>
        <authorList>
            <person name="Chen Yp."/>
            <person name="Pettis J.S."/>
            <person name="Zhao Y."/>
            <person name="Liu X."/>
            <person name="Tallon L.J."/>
            <person name="Sadzewicz L.D."/>
            <person name="Li R."/>
            <person name="Zheng H."/>
            <person name="Huang S."/>
            <person name="Zhang X."/>
            <person name="Hamilton M.C."/>
            <person name="Pernal S.F."/>
            <person name="Melathopoulos A.P."/>
            <person name="Yan X."/>
            <person name="Evans J.D."/>
        </authorList>
    </citation>
    <scope>NUCLEOTIDE SEQUENCE [LARGE SCALE GENOMIC DNA]</scope>
    <source>
        <strain evidence="19 20">BRL 01</strain>
    </source>
</reference>
<feature type="binding site" evidence="14">
    <location>
        <position position="43"/>
    </location>
    <ligand>
        <name>Mg(2+)</name>
        <dbReference type="ChEBI" id="CHEBI:18420"/>
    </ligand>
</feature>
<evidence type="ECO:0000256" key="10">
    <source>
        <dbReference type="ARBA" id="ARBA00022892"/>
    </source>
</evidence>
<evidence type="ECO:0000256" key="18">
    <source>
        <dbReference type="RuleBase" id="RU003926"/>
    </source>
</evidence>
<keyword evidence="13 16" id="KW-0342">GTP-binding</keyword>
<dbReference type="Pfam" id="PF00025">
    <property type="entry name" value="Arf"/>
    <property type="match status" value="1"/>
</dbReference>
<dbReference type="SMART" id="SM00178">
    <property type="entry name" value="SAR"/>
    <property type="match status" value="1"/>
</dbReference>
<feature type="binding site" evidence="15">
    <location>
        <position position="44"/>
    </location>
    <ligand>
        <name>GTP</name>
        <dbReference type="ChEBI" id="CHEBI:37565"/>
    </ligand>
</feature>
<feature type="binding site" evidence="17">
    <location>
        <position position="65"/>
    </location>
    <ligand>
        <name>Mg(2+)</name>
        <dbReference type="ChEBI" id="CHEBI:18420"/>
    </ligand>
</feature>
<protein>
    <recommendedName>
        <fullName evidence="6">Small COPII coat GTPase SAR1</fullName>
    </recommendedName>
    <alternativeName>
        <fullName evidence="5">Small COPII coat GTPase sar1</fullName>
    </alternativeName>
</protein>
<dbReference type="GO" id="GO:0000139">
    <property type="term" value="C:Golgi membrane"/>
    <property type="evidence" value="ECO:0007669"/>
    <property type="project" value="UniProtKB-SubCell"/>
</dbReference>
<dbReference type="Gene3D" id="3.40.50.300">
    <property type="entry name" value="P-loop containing nucleotide triphosphate hydrolases"/>
    <property type="match status" value="1"/>
</dbReference>
<dbReference type="VEuPathDB" id="MicrosporidiaDB:NAPIS_ORF00883"/>
<organism evidence="19 20">
    <name type="scientific">Vairimorpha apis BRL 01</name>
    <dbReference type="NCBI Taxonomy" id="1037528"/>
    <lineage>
        <taxon>Eukaryota</taxon>
        <taxon>Fungi</taxon>
        <taxon>Fungi incertae sedis</taxon>
        <taxon>Microsporidia</taxon>
        <taxon>Nosematidae</taxon>
        <taxon>Vairimorpha</taxon>
    </lineage>
</organism>
<sequence>MENSESWYKQIFKKVSSIYDMVLGNYIRNLFKKPSSILFLGIDNAGKTTLVKKLKHGVDETYIPTHHPKKTEIQIGNLKATIVDLGGHKAARIVWTQYFFNCDGIVFIVDVSDTERFDEVREAYDQVRKLERKAPIAVLMNKIDKVDINDFNAWSEQIKQDVNIYDEPGCNNSQPVSVNFVSIVGDNRETLTGPLAMSFKWLEMMINKQRNG</sequence>
<dbReference type="SUPFAM" id="SSF52540">
    <property type="entry name" value="P-loop containing nucleoside triphosphate hydrolases"/>
    <property type="match status" value="1"/>
</dbReference>
<dbReference type="EMBL" id="KE647126">
    <property type="protein sequence ID" value="EQB61542.1"/>
    <property type="molecule type" value="Genomic_DNA"/>
</dbReference>
<dbReference type="InterPro" id="IPR006687">
    <property type="entry name" value="Small_GTPase_SAR1"/>
</dbReference>
<dbReference type="GO" id="GO:0006886">
    <property type="term" value="P:intracellular protein transport"/>
    <property type="evidence" value="ECO:0007669"/>
    <property type="project" value="InterPro"/>
</dbReference>
<dbReference type="NCBIfam" id="TIGR00231">
    <property type="entry name" value="small_GTP"/>
    <property type="match status" value="1"/>
</dbReference>
<feature type="binding site" evidence="15">
    <location>
        <position position="47"/>
    </location>
    <ligand>
        <name>GTP</name>
        <dbReference type="ChEBI" id="CHEBI:37565"/>
    </ligand>
</feature>
<evidence type="ECO:0000256" key="3">
    <source>
        <dbReference type="ARBA" id="ARBA00004397"/>
    </source>
</evidence>
<feature type="binding site" evidence="15">
    <location>
        <position position="141"/>
    </location>
    <ligand>
        <name>GTP</name>
        <dbReference type="ChEBI" id="CHEBI:37565"/>
    </ligand>
</feature>
<dbReference type="SMART" id="SM00177">
    <property type="entry name" value="ARF"/>
    <property type="match status" value="1"/>
</dbReference>
<feature type="binding site" evidence="15">
    <location>
        <position position="144"/>
    </location>
    <ligand>
        <name>GTP</name>
        <dbReference type="ChEBI" id="CHEBI:37565"/>
    </ligand>
</feature>
<evidence type="ECO:0000256" key="16">
    <source>
        <dbReference type="PIRSR" id="PIRSR606689-1"/>
    </source>
</evidence>
<evidence type="ECO:0000256" key="17">
    <source>
        <dbReference type="PIRSR" id="PIRSR606689-2"/>
    </source>
</evidence>
<evidence type="ECO:0000256" key="4">
    <source>
        <dbReference type="ARBA" id="ARBA00007507"/>
    </source>
</evidence>
<keyword evidence="14" id="KW-0460">Magnesium</keyword>
<dbReference type="Proteomes" id="UP000053780">
    <property type="component" value="Unassembled WGS sequence"/>
</dbReference>
<evidence type="ECO:0000256" key="13">
    <source>
        <dbReference type="ARBA" id="ARBA00023134"/>
    </source>
</evidence>
<evidence type="ECO:0000256" key="1">
    <source>
        <dbReference type="ARBA" id="ARBA00004255"/>
    </source>
</evidence>
<keyword evidence="9 18" id="KW-0256">Endoplasmic reticulum</keyword>
<feature type="binding site" evidence="15">
    <location>
        <position position="183"/>
    </location>
    <ligand>
        <name>GTP</name>
        <dbReference type="ChEBI" id="CHEBI:37565"/>
    </ligand>
</feature>
<name>T0L205_9MICR</name>
<feature type="binding site" evidence="16">
    <location>
        <position position="87"/>
    </location>
    <ligand>
        <name>GTP</name>
        <dbReference type="ChEBI" id="CHEBI:37565"/>
    </ligand>
</feature>
<dbReference type="PANTHER" id="PTHR45684">
    <property type="entry name" value="RE74312P"/>
    <property type="match status" value="1"/>
</dbReference>
<keyword evidence="7 18" id="KW-0813">Transport</keyword>
<dbReference type="PROSITE" id="PS51417">
    <property type="entry name" value="ARF"/>
    <property type="match status" value="1"/>
</dbReference>
<dbReference type="HOGENOM" id="CLU_040729_6_0_1"/>
<dbReference type="GO" id="GO:0005525">
    <property type="term" value="F:GTP binding"/>
    <property type="evidence" value="ECO:0007669"/>
    <property type="project" value="UniProtKB-KW"/>
</dbReference>
<feature type="binding site" evidence="15">
    <location>
        <position position="46"/>
    </location>
    <ligand>
        <name>GTP</name>
        <dbReference type="ChEBI" id="CHEBI:37565"/>
    </ligand>
</feature>
<dbReference type="GO" id="GO:0016192">
    <property type="term" value="P:vesicle-mediated transport"/>
    <property type="evidence" value="ECO:0007669"/>
    <property type="project" value="UniProtKB-KW"/>
</dbReference>
<evidence type="ECO:0000256" key="6">
    <source>
        <dbReference type="ARBA" id="ARBA00021124"/>
    </source>
</evidence>
<comment type="similarity">
    <text evidence="4 18">Belongs to the small GTPase superfamily. SAR1 family.</text>
</comment>
<dbReference type="InterPro" id="IPR005225">
    <property type="entry name" value="Small_GTP-bd"/>
</dbReference>
<dbReference type="InterPro" id="IPR027417">
    <property type="entry name" value="P-loop_NTPase"/>
</dbReference>
<evidence type="ECO:0000256" key="5">
    <source>
        <dbReference type="ARBA" id="ARBA00019961"/>
    </source>
</evidence>
<feature type="binding site" evidence="15">
    <location>
        <position position="49"/>
    </location>
    <ligand>
        <name>GTP</name>
        <dbReference type="ChEBI" id="CHEBI:37565"/>
    </ligand>
</feature>
<feature type="binding site" evidence="16">
    <location>
        <begin position="41"/>
        <end position="48"/>
    </location>
    <ligand>
        <name>GTP</name>
        <dbReference type="ChEBI" id="CHEBI:37565"/>
    </ligand>
</feature>
<dbReference type="GO" id="GO:0003924">
    <property type="term" value="F:GTPase activity"/>
    <property type="evidence" value="ECO:0007669"/>
    <property type="project" value="InterPro"/>
</dbReference>
<dbReference type="InterPro" id="IPR006689">
    <property type="entry name" value="Small_GTPase_ARF/SAR"/>
</dbReference>